<evidence type="ECO:0000256" key="2">
    <source>
        <dbReference type="SAM" id="SignalP"/>
    </source>
</evidence>
<feature type="non-terminal residue" evidence="3">
    <location>
        <position position="64"/>
    </location>
</feature>
<gene>
    <name evidence="3" type="ORF">AVDCRST_MAG45-100</name>
</gene>
<reference evidence="3" key="1">
    <citation type="submission" date="2020-02" db="EMBL/GenBank/DDBJ databases">
        <authorList>
            <person name="Meier V. D."/>
        </authorList>
    </citation>
    <scope>NUCLEOTIDE SEQUENCE</scope>
    <source>
        <strain evidence="3">AVDCRST_MAG45</strain>
    </source>
</reference>
<feature type="chain" id="PRO_5026983719" evidence="2">
    <location>
        <begin position="25"/>
        <end position="64"/>
    </location>
</feature>
<sequence length="64" mass="6929">MKRLYPAVAMALVAALMLAAGASAHPERPSKFPNYSGKVPQLRTSGPSRVVCTSTTRRRIQAYP</sequence>
<evidence type="ECO:0000313" key="3">
    <source>
        <dbReference type="EMBL" id="CAA9479966.1"/>
    </source>
</evidence>
<feature type="region of interest" description="Disordered" evidence="1">
    <location>
        <begin position="25"/>
        <end position="64"/>
    </location>
</feature>
<name>A0A6J4S006_9ACTN</name>
<proteinExistence type="predicted"/>
<accession>A0A6J4S006</accession>
<dbReference type="AlphaFoldDB" id="A0A6J4S006"/>
<organism evidence="3">
    <name type="scientific">uncultured Solirubrobacterales bacterium</name>
    <dbReference type="NCBI Taxonomy" id="768556"/>
    <lineage>
        <taxon>Bacteria</taxon>
        <taxon>Bacillati</taxon>
        <taxon>Actinomycetota</taxon>
        <taxon>Thermoleophilia</taxon>
        <taxon>Solirubrobacterales</taxon>
        <taxon>environmental samples</taxon>
    </lineage>
</organism>
<dbReference type="EMBL" id="CADCVU010000009">
    <property type="protein sequence ID" value="CAA9479966.1"/>
    <property type="molecule type" value="Genomic_DNA"/>
</dbReference>
<evidence type="ECO:0000256" key="1">
    <source>
        <dbReference type="SAM" id="MobiDB-lite"/>
    </source>
</evidence>
<feature type="signal peptide" evidence="2">
    <location>
        <begin position="1"/>
        <end position="24"/>
    </location>
</feature>
<protein>
    <submittedName>
        <fullName evidence="3">Uncharacterized protein</fullName>
    </submittedName>
</protein>
<keyword evidence="2" id="KW-0732">Signal</keyword>